<sequence>MSNHLGNTLAALVVGAAIGVGAGILFAPDEGKKTRKKIKKSFDQSRDDLSDKIDDLKNQVRHVVERKKHDLEDSIDHFVSTAGKKRDEVITALEKKLAELKKETEKVAANAKK</sequence>
<keyword evidence="4" id="KW-1185">Reference proteome</keyword>
<gene>
    <name evidence="3" type="ORF">C8P70_11376</name>
</gene>
<keyword evidence="1" id="KW-0175">Coiled coil</keyword>
<dbReference type="Pfam" id="PF12732">
    <property type="entry name" value="YtxH"/>
    <property type="match status" value="1"/>
</dbReference>
<reference evidence="3 4" key="1">
    <citation type="submission" date="2019-03" db="EMBL/GenBank/DDBJ databases">
        <title>Genomic Encyclopedia of Archaeal and Bacterial Type Strains, Phase II (KMG-II): from individual species to whole genera.</title>
        <authorList>
            <person name="Goeker M."/>
        </authorList>
    </citation>
    <scope>NUCLEOTIDE SEQUENCE [LARGE SCALE GENOMIC DNA]</scope>
    <source>
        <strain evidence="3 4">DSM 28213</strain>
    </source>
</reference>
<keyword evidence="2" id="KW-0472">Membrane</keyword>
<proteinExistence type="predicted"/>
<keyword evidence="2" id="KW-0812">Transmembrane</keyword>
<dbReference type="OrthoDB" id="598035at2"/>
<evidence type="ECO:0000313" key="4">
    <source>
        <dbReference type="Proteomes" id="UP000295215"/>
    </source>
</evidence>
<evidence type="ECO:0000313" key="3">
    <source>
        <dbReference type="EMBL" id="TDS58163.1"/>
    </source>
</evidence>
<name>A0A4R7F4E1_9FLAO</name>
<evidence type="ECO:0000256" key="1">
    <source>
        <dbReference type="SAM" id="Coils"/>
    </source>
</evidence>
<protein>
    <submittedName>
        <fullName evidence="3">Gas vesicle protein</fullName>
    </submittedName>
</protein>
<dbReference type="PANTHER" id="PTHR35792:SF1">
    <property type="entry name" value="SLL0268 PROTEIN"/>
    <property type="match status" value="1"/>
</dbReference>
<dbReference type="SUPFAM" id="SSF58113">
    <property type="entry name" value="Apolipoprotein A-I"/>
    <property type="match status" value="1"/>
</dbReference>
<keyword evidence="2" id="KW-1133">Transmembrane helix</keyword>
<dbReference type="AlphaFoldDB" id="A0A4R7F4E1"/>
<comment type="caution">
    <text evidence="3">The sequence shown here is derived from an EMBL/GenBank/DDBJ whole genome shotgun (WGS) entry which is preliminary data.</text>
</comment>
<accession>A0A4R7F4E1</accession>
<evidence type="ECO:0000256" key="2">
    <source>
        <dbReference type="SAM" id="Phobius"/>
    </source>
</evidence>
<feature type="transmembrane region" description="Helical" evidence="2">
    <location>
        <begin position="6"/>
        <end position="27"/>
    </location>
</feature>
<feature type="coiled-coil region" evidence="1">
    <location>
        <begin position="39"/>
        <end position="66"/>
    </location>
</feature>
<dbReference type="EMBL" id="SOAG01000013">
    <property type="protein sequence ID" value="TDS58163.1"/>
    <property type="molecule type" value="Genomic_DNA"/>
</dbReference>
<dbReference type="InterPro" id="IPR024623">
    <property type="entry name" value="YtxH"/>
</dbReference>
<dbReference type="Proteomes" id="UP000295215">
    <property type="component" value="Unassembled WGS sequence"/>
</dbReference>
<dbReference type="Gene3D" id="1.20.120.20">
    <property type="entry name" value="Apolipoprotein"/>
    <property type="match status" value="1"/>
</dbReference>
<dbReference type="RefSeq" id="WP_133712615.1">
    <property type="nucleotide sequence ID" value="NZ_SOAG01000013.1"/>
</dbReference>
<dbReference type="InterPro" id="IPR052928">
    <property type="entry name" value="Desiccation-related_membrane"/>
</dbReference>
<organism evidence="3 4">
    <name type="scientific">Myroides indicus</name>
    <dbReference type="NCBI Taxonomy" id="1323422"/>
    <lineage>
        <taxon>Bacteria</taxon>
        <taxon>Pseudomonadati</taxon>
        <taxon>Bacteroidota</taxon>
        <taxon>Flavobacteriia</taxon>
        <taxon>Flavobacteriales</taxon>
        <taxon>Flavobacteriaceae</taxon>
        <taxon>Myroides</taxon>
    </lineage>
</organism>
<dbReference type="PANTHER" id="PTHR35792">
    <property type="entry name" value="GENERAL STRESS PROTEIN"/>
    <property type="match status" value="1"/>
</dbReference>